<dbReference type="AlphaFoldDB" id="A0A2T0KF45"/>
<evidence type="ECO:0000313" key="3">
    <source>
        <dbReference type="Proteomes" id="UP000239415"/>
    </source>
</evidence>
<accession>A0A2T0KF45</accession>
<reference evidence="2 3" key="1">
    <citation type="submission" date="2018-03" db="EMBL/GenBank/DDBJ databases">
        <title>Genomic Encyclopedia of Archaeal and Bacterial Type Strains, Phase II (KMG-II): from individual species to whole genera.</title>
        <authorList>
            <person name="Goeker M."/>
        </authorList>
    </citation>
    <scope>NUCLEOTIDE SEQUENCE [LARGE SCALE GENOMIC DNA]</scope>
    <source>
        <strain evidence="2 3">DSM 43146</strain>
    </source>
</reference>
<keyword evidence="1" id="KW-0732">Signal</keyword>
<dbReference type="Proteomes" id="UP000239415">
    <property type="component" value="Unassembled WGS sequence"/>
</dbReference>
<dbReference type="OrthoDB" id="3985792at2"/>
<dbReference type="InterPro" id="IPR014262">
    <property type="entry name" value="HAF_rpt"/>
</dbReference>
<dbReference type="RefSeq" id="WP_106318494.1">
    <property type="nucleotide sequence ID" value="NZ_BOMO01000036.1"/>
</dbReference>
<feature type="chain" id="PRO_5039055729" evidence="1">
    <location>
        <begin position="24"/>
        <end position="362"/>
    </location>
</feature>
<feature type="signal peptide" evidence="1">
    <location>
        <begin position="1"/>
        <end position="23"/>
    </location>
</feature>
<organism evidence="2 3">
    <name type="scientific">Actinoplanes italicus</name>
    <dbReference type="NCBI Taxonomy" id="113567"/>
    <lineage>
        <taxon>Bacteria</taxon>
        <taxon>Bacillati</taxon>
        <taxon>Actinomycetota</taxon>
        <taxon>Actinomycetes</taxon>
        <taxon>Micromonosporales</taxon>
        <taxon>Micromonosporaceae</taxon>
        <taxon>Actinoplanes</taxon>
    </lineage>
</organism>
<protein>
    <submittedName>
        <fullName evidence="2">Putative HAF family extracellular repeat protein</fullName>
    </submittedName>
</protein>
<comment type="caution">
    <text evidence="2">The sequence shown here is derived from an EMBL/GenBank/DDBJ whole genome shotgun (WGS) entry which is preliminary data.</text>
</comment>
<proteinExistence type="predicted"/>
<sequence length="362" mass="39178">MMFSHRWAIAAATVLLLSPAVPASGATADPGLSTAYLGDWGHGGYVNNANERGDVIGALNDENVNPQPVLWPRDGAPIRIDVDRGSPSAVNERGDVVGDNWLWSDGQVRTLADISQRMRSVDINDRRQITGTVADPSGVERMFVWQDGRFTYFNAPAGLHGGPRSINNRGEVLGSLTDASWSVRYGFVWRAGRMTILKPVGGNVLEPRAINDRGQVTGYTSLAGSEVLHPFLWQDGRMRDLLAGRPDVSGRAWDVNNAGDVVGNVGNKAAAWRGGRQVDLAVPGRYSDARDINERGDVTGTTIAGEPSQGHVFRWREGRVLLSEGHSTYTSLQVTRIDGHGRVAGLIDDMVVPPRPTRWVAG</sequence>
<gene>
    <name evidence="2" type="ORF">CLV67_105142</name>
</gene>
<name>A0A2T0KF45_9ACTN</name>
<evidence type="ECO:0000313" key="2">
    <source>
        <dbReference type="EMBL" id="PRX21965.1"/>
    </source>
</evidence>
<dbReference type="EMBL" id="PVMZ01000005">
    <property type="protein sequence ID" value="PRX21965.1"/>
    <property type="molecule type" value="Genomic_DNA"/>
</dbReference>
<dbReference type="NCBIfam" id="TIGR02913">
    <property type="entry name" value="HAF_rpt"/>
    <property type="match status" value="1"/>
</dbReference>
<keyword evidence="3" id="KW-1185">Reference proteome</keyword>
<evidence type="ECO:0000256" key="1">
    <source>
        <dbReference type="SAM" id="SignalP"/>
    </source>
</evidence>